<accession>A0A448WSX6</accession>
<gene>
    <name evidence="2" type="ORF">PXEA_LOCUS12874</name>
</gene>
<dbReference type="AlphaFoldDB" id="A0A448WSX6"/>
<keyword evidence="3" id="KW-1185">Reference proteome</keyword>
<protein>
    <submittedName>
        <fullName evidence="2">Uncharacterized protein</fullName>
    </submittedName>
</protein>
<dbReference type="Gene3D" id="2.60.40.150">
    <property type="entry name" value="C2 domain"/>
    <property type="match status" value="1"/>
</dbReference>
<sequence>MTPIVDIKMHFIVPKPASCLLRFALTSGSSPSSSSSTATSTAASASPISLNVVAGHVPQGSLVPLTDDASSSSATDIAAHLTLPVIGLRPGIRSVPLNNPYGERIHLAALLIVLELRESASTRYQSLLSSGMQSTPTPAMAATGAPQIRQASASLGTLARGTANSALLPVSGVAPIAAVGDAHSVTSSSSLQGSFVSAGSNSSLNTPSTASTAVSIVGLPHSTIASNSSRFLTTVLTNSLGLLPIQLTANPAAVRQASLYRAKLASGLQSARSVADVIARDPTIAASFDASTSGSLGGRIQEASEETTAARTAHREEVEGRLTSKKERAKMKMNSRIV</sequence>
<reference evidence="2" key="1">
    <citation type="submission" date="2018-11" db="EMBL/GenBank/DDBJ databases">
        <authorList>
            <consortium name="Pathogen Informatics"/>
        </authorList>
    </citation>
    <scope>NUCLEOTIDE SEQUENCE</scope>
</reference>
<feature type="region of interest" description="Disordered" evidence="1">
    <location>
        <begin position="290"/>
        <end position="309"/>
    </location>
</feature>
<organism evidence="2 3">
    <name type="scientific">Protopolystoma xenopodis</name>
    <dbReference type="NCBI Taxonomy" id="117903"/>
    <lineage>
        <taxon>Eukaryota</taxon>
        <taxon>Metazoa</taxon>
        <taxon>Spiralia</taxon>
        <taxon>Lophotrochozoa</taxon>
        <taxon>Platyhelminthes</taxon>
        <taxon>Monogenea</taxon>
        <taxon>Polyopisthocotylea</taxon>
        <taxon>Polystomatidea</taxon>
        <taxon>Polystomatidae</taxon>
        <taxon>Protopolystoma</taxon>
    </lineage>
</organism>
<dbReference type="EMBL" id="CAAALY010041547">
    <property type="protein sequence ID" value="VEL19434.1"/>
    <property type="molecule type" value="Genomic_DNA"/>
</dbReference>
<dbReference type="Proteomes" id="UP000784294">
    <property type="component" value="Unassembled WGS sequence"/>
</dbReference>
<evidence type="ECO:0000256" key="1">
    <source>
        <dbReference type="SAM" id="MobiDB-lite"/>
    </source>
</evidence>
<proteinExistence type="predicted"/>
<name>A0A448WSX6_9PLAT</name>
<evidence type="ECO:0000313" key="3">
    <source>
        <dbReference type="Proteomes" id="UP000784294"/>
    </source>
</evidence>
<dbReference type="InterPro" id="IPR035892">
    <property type="entry name" value="C2_domain_sf"/>
</dbReference>
<evidence type="ECO:0000313" key="2">
    <source>
        <dbReference type="EMBL" id="VEL19434.1"/>
    </source>
</evidence>
<comment type="caution">
    <text evidence="2">The sequence shown here is derived from an EMBL/GenBank/DDBJ whole genome shotgun (WGS) entry which is preliminary data.</text>
</comment>